<name>A0A0V0QVW9_PSEPJ</name>
<protein>
    <recommendedName>
        <fullName evidence="6">Tetratricopeptide repeat protein</fullName>
    </recommendedName>
</protein>
<organism evidence="4 5">
    <name type="scientific">Pseudocohnilembus persalinus</name>
    <name type="common">Ciliate</name>
    <dbReference type="NCBI Taxonomy" id="266149"/>
    <lineage>
        <taxon>Eukaryota</taxon>
        <taxon>Sar</taxon>
        <taxon>Alveolata</taxon>
        <taxon>Ciliophora</taxon>
        <taxon>Intramacronucleata</taxon>
        <taxon>Oligohymenophorea</taxon>
        <taxon>Scuticociliatia</taxon>
        <taxon>Philasterida</taxon>
        <taxon>Pseudocohnilembidae</taxon>
        <taxon>Pseudocohnilembus</taxon>
    </lineage>
</organism>
<evidence type="ECO:0000313" key="4">
    <source>
        <dbReference type="EMBL" id="KRX06237.1"/>
    </source>
</evidence>
<evidence type="ECO:0000256" key="2">
    <source>
        <dbReference type="ARBA" id="ARBA00038210"/>
    </source>
</evidence>
<gene>
    <name evidence="4" type="ORF">PPERSA_06119</name>
</gene>
<proteinExistence type="inferred from homology"/>
<evidence type="ECO:0000256" key="1">
    <source>
        <dbReference type="ARBA" id="ARBA00022803"/>
    </source>
</evidence>
<dbReference type="PANTHER" id="PTHR12558:SF13">
    <property type="entry name" value="CELL DIVISION CYCLE PROTEIN 27 HOMOLOG"/>
    <property type="match status" value="1"/>
</dbReference>
<keyword evidence="3" id="KW-0472">Membrane</keyword>
<evidence type="ECO:0000256" key="3">
    <source>
        <dbReference type="SAM" id="Phobius"/>
    </source>
</evidence>
<dbReference type="AlphaFoldDB" id="A0A0V0QVW9"/>
<keyword evidence="3" id="KW-0812">Transmembrane</keyword>
<evidence type="ECO:0000313" key="5">
    <source>
        <dbReference type="Proteomes" id="UP000054937"/>
    </source>
</evidence>
<feature type="transmembrane region" description="Helical" evidence="3">
    <location>
        <begin position="20"/>
        <end position="41"/>
    </location>
</feature>
<sequence length="429" mass="50160">MTPFKKVLFIGSRVLALPLFILGGLFIGICLFSIGSILYHFPIMQTYQFSRVGQKVVNEIEQEKQKENRNEQKIMFLYEVLYQMNLIMDGENYKMTKKTVDEALQFQPNNSSFLAKKALVLSGKKENNLEEIQKISEQALKIDPNNESAYYGLSKYYLENNQTHKLKECIDKILDVNPLSLWGNIYLTQVYVNQGEQEKAKNLLNYVYCLNPNIIFDKQLFLRRLVSLNKDSQNMIITNNQGQQNDTNNQNDYKLNQFQAGLMNYEMLMNNSKDYDMLGAVVDPKFYFSSLDSFSNEIKQNKCNLDAYFFKAQSFYGLGQVKQAIDTLKEGISNNDQEFINQNGNHLRYLLGKLQTEIGENIQAQEYINEAIQNEKDKYLKFLLQQDQNSGLKHQKIFKFDNKSIFNNYHKVVELWENEQKIQNQKIQI</sequence>
<keyword evidence="5" id="KW-1185">Reference proteome</keyword>
<keyword evidence="3" id="KW-1133">Transmembrane helix</keyword>
<dbReference type="PANTHER" id="PTHR12558">
    <property type="entry name" value="CELL DIVISION CYCLE 16,23,27"/>
    <property type="match status" value="1"/>
</dbReference>
<dbReference type="InParanoid" id="A0A0V0QVW9"/>
<accession>A0A0V0QVW9</accession>
<dbReference type="EMBL" id="LDAU01000098">
    <property type="protein sequence ID" value="KRX06237.1"/>
    <property type="molecule type" value="Genomic_DNA"/>
</dbReference>
<reference evidence="4 5" key="1">
    <citation type="journal article" date="2015" name="Sci. Rep.">
        <title>Genome of the facultative scuticociliatosis pathogen Pseudocohnilembus persalinus provides insight into its virulence through horizontal gene transfer.</title>
        <authorList>
            <person name="Xiong J."/>
            <person name="Wang G."/>
            <person name="Cheng J."/>
            <person name="Tian M."/>
            <person name="Pan X."/>
            <person name="Warren A."/>
            <person name="Jiang C."/>
            <person name="Yuan D."/>
            <person name="Miao W."/>
        </authorList>
    </citation>
    <scope>NUCLEOTIDE SEQUENCE [LARGE SCALE GENOMIC DNA]</scope>
    <source>
        <strain evidence="4">36N120E</strain>
    </source>
</reference>
<dbReference type="SUPFAM" id="SSF48452">
    <property type="entry name" value="TPR-like"/>
    <property type="match status" value="1"/>
</dbReference>
<evidence type="ECO:0008006" key="6">
    <source>
        <dbReference type="Google" id="ProtNLM"/>
    </source>
</evidence>
<dbReference type="Gene3D" id="1.25.40.10">
    <property type="entry name" value="Tetratricopeptide repeat domain"/>
    <property type="match status" value="2"/>
</dbReference>
<comment type="similarity">
    <text evidence="2">Belongs to the APC3/CDC27 family.</text>
</comment>
<dbReference type="Proteomes" id="UP000054937">
    <property type="component" value="Unassembled WGS sequence"/>
</dbReference>
<keyword evidence="1" id="KW-0802">TPR repeat</keyword>
<dbReference type="InterPro" id="IPR011990">
    <property type="entry name" value="TPR-like_helical_dom_sf"/>
</dbReference>
<comment type="caution">
    <text evidence="4">The sequence shown here is derived from an EMBL/GenBank/DDBJ whole genome shotgun (WGS) entry which is preliminary data.</text>
</comment>